<evidence type="ECO:0000313" key="2">
    <source>
        <dbReference type="EMBL" id="OGN08413.1"/>
    </source>
</evidence>
<name>A0A1F8F5K2_9BACT</name>
<evidence type="ECO:0000313" key="3">
    <source>
        <dbReference type="Proteomes" id="UP000178023"/>
    </source>
</evidence>
<gene>
    <name evidence="2" type="ORF">A2750_02570</name>
</gene>
<comment type="caution">
    <text evidence="2">The sequence shown here is derived from an EMBL/GenBank/DDBJ whole genome shotgun (WGS) entry which is preliminary data.</text>
</comment>
<reference evidence="2 3" key="1">
    <citation type="journal article" date="2016" name="Nat. Commun.">
        <title>Thousands of microbial genomes shed light on interconnected biogeochemical processes in an aquifer system.</title>
        <authorList>
            <person name="Anantharaman K."/>
            <person name="Brown C.T."/>
            <person name="Hug L.A."/>
            <person name="Sharon I."/>
            <person name="Castelle C.J."/>
            <person name="Probst A.J."/>
            <person name="Thomas B.C."/>
            <person name="Singh A."/>
            <person name="Wilkins M.J."/>
            <person name="Karaoz U."/>
            <person name="Brodie E.L."/>
            <person name="Williams K.H."/>
            <person name="Hubbard S.S."/>
            <person name="Banfield J.F."/>
        </authorList>
    </citation>
    <scope>NUCLEOTIDE SEQUENCE [LARGE SCALE GENOMIC DNA]</scope>
</reference>
<sequence length="103" mass="11441">MIARQKICEAQARARRKGGVGGIPPRPSVQPERSGGGQFRSKNVRAELYNSTNIKLSDFCPTDSAARSAERYGNTGSPRTARLAKRRFEIPCDFKCLLYPIKL</sequence>
<dbReference type="EMBL" id="MGJL01000005">
    <property type="protein sequence ID" value="OGN08413.1"/>
    <property type="molecule type" value="Genomic_DNA"/>
</dbReference>
<evidence type="ECO:0000256" key="1">
    <source>
        <dbReference type="SAM" id="MobiDB-lite"/>
    </source>
</evidence>
<accession>A0A1F8F5K2</accession>
<protein>
    <submittedName>
        <fullName evidence="2">Uncharacterized protein</fullName>
    </submittedName>
</protein>
<dbReference type="Proteomes" id="UP000178023">
    <property type="component" value="Unassembled WGS sequence"/>
</dbReference>
<proteinExistence type="predicted"/>
<feature type="region of interest" description="Disordered" evidence="1">
    <location>
        <begin position="12"/>
        <end position="40"/>
    </location>
</feature>
<dbReference type="AlphaFoldDB" id="A0A1F8F5K2"/>
<organism evidence="2 3">
    <name type="scientific">Candidatus Yanofskybacteria bacterium RIFCSPHIGHO2_01_FULL_45_42</name>
    <dbReference type="NCBI Taxonomy" id="1802671"/>
    <lineage>
        <taxon>Bacteria</taxon>
        <taxon>Candidatus Yanofskyibacteriota</taxon>
    </lineage>
</organism>